<organism evidence="3 4">
    <name type="scientific">Neobacillus kokaensis</name>
    <dbReference type="NCBI Taxonomy" id="2759023"/>
    <lineage>
        <taxon>Bacteria</taxon>
        <taxon>Bacillati</taxon>
        <taxon>Bacillota</taxon>
        <taxon>Bacilli</taxon>
        <taxon>Bacillales</taxon>
        <taxon>Bacillaceae</taxon>
        <taxon>Neobacillus</taxon>
    </lineage>
</organism>
<dbReference type="RefSeq" id="WP_191269473.1">
    <property type="nucleotide sequence ID" value="NZ_BNDS01000002.1"/>
</dbReference>
<feature type="domain" description="Glycosyl transferase family 1" evidence="1">
    <location>
        <begin position="223"/>
        <end position="377"/>
    </location>
</feature>
<evidence type="ECO:0000259" key="1">
    <source>
        <dbReference type="Pfam" id="PF00534"/>
    </source>
</evidence>
<feature type="domain" description="Glycosyltransferase subfamily 4-like N-terminal" evidence="2">
    <location>
        <begin position="35"/>
        <end position="206"/>
    </location>
</feature>
<dbReference type="PANTHER" id="PTHR45947">
    <property type="entry name" value="SULFOQUINOVOSYL TRANSFERASE SQD2"/>
    <property type="match status" value="1"/>
</dbReference>
<keyword evidence="4" id="KW-1185">Reference proteome</keyword>
<dbReference type="Proteomes" id="UP000637074">
    <property type="component" value="Unassembled WGS sequence"/>
</dbReference>
<dbReference type="PANTHER" id="PTHR45947:SF3">
    <property type="entry name" value="SULFOQUINOVOSYL TRANSFERASE SQD2"/>
    <property type="match status" value="1"/>
</dbReference>
<comment type="caution">
    <text evidence="3">The sequence shown here is derived from an EMBL/GenBank/DDBJ whole genome shotgun (WGS) entry which is preliminary data.</text>
</comment>
<name>A0ABQ3MXN6_9BACI</name>
<proteinExistence type="predicted"/>
<sequence length="413" mass="45791">MANAVSEKINLSQGLVHKQKLNILLLSWEYPPNVVGGLSRHVFGLAVHLAHEGHVVHVLSAGNGVLPEYERADGVHVHRVKPINDHDDHFLTWIGGLNLAMAFKGEQLADEVKFDLIHAHDWLVGTAAFALKEVTGIPLLSTIHATEHGRNNGIHTEIQQFIHDKEQSLIESSDQIIVCSYFMKESLMSIFQVEEKKLAVIPNGIEPPYIEGKAAAVFSDLPKRKYIFSIGRIVKEKGFETIIKAAEIAMEKGQKFLFIIAGKGPMLDIYRRQVEERKLGEYVVFIGYITDKERDVLIQGCEMMVIPSLYEPFGIVALEGMIQEKPVIVSNAGGIKGIVRHLQTGLLINPGDAESLLEQISFLTINAKVANEIGKNGGRAARSLYGWRRIAADTSRVMEDTILNSRVNINGIT</sequence>
<dbReference type="Pfam" id="PF13439">
    <property type="entry name" value="Glyco_transf_4"/>
    <property type="match status" value="1"/>
</dbReference>
<dbReference type="Pfam" id="PF00534">
    <property type="entry name" value="Glycos_transf_1"/>
    <property type="match status" value="1"/>
</dbReference>
<dbReference type="Gene3D" id="3.40.50.2000">
    <property type="entry name" value="Glycogen Phosphorylase B"/>
    <property type="match status" value="2"/>
</dbReference>
<evidence type="ECO:0000313" key="4">
    <source>
        <dbReference type="Proteomes" id="UP000637074"/>
    </source>
</evidence>
<evidence type="ECO:0008006" key="5">
    <source>
        <dbReference type="Google" id="ProtNLM"/>
    </source>
</evidence>
<evidence type="ECO:0000259" key="2">
    <source>
        <dbReference type="Pfam" id="PF13439"/>
    </source>
</evidence>
<dbReference type="CDD" id="cd03801">
    <property type="entry name" value="GT4_PimA-like"/>
    <property type="match status" value="1"/>
</dbReference>
<dbReference type="InterPro" id="IPR028098">
    <property type="entry name" value="Glyco_trans_4-like_N"/>
</dbReference>
<dbReference type="SUPFAM" id="SSF53756">
    <property type="entry name" value="UDP-Glycosyltransferase/glycogen phosphorylase"/>
    <property type="match status" value="1"/>
</dbReference>
<gene>
    <name evidence="3" type="ORF">AM1BK_05420</name>
</gene>
<dbReference type="InterPro" id="IPR050194">
    <property type="entry name" value="Glycosyltransferase_grp1"/>
</dbReference>
<dbReference type="InterPro" id="IPR001296">
    <property type="entry name" value="Glyco_trans_1"/>
</dbReference>
<accession>A0ABQ3MXN6</accession>
<protein>
    <recommendedName>
        <fullName evidence="5">Glycoside hydrolase</fullName>
    </recommendedName>
</protein>
<dbReference type="EMBL" id="BNDS01000002">
    <property type="protein sequence ID" value="GHH96999.1"/>
    <property type="molecule type" value="Genomic_DNA"/>
</dbReference>
<evidence type="ECO:0000313" key="3">
    <source>
        <dbReference type="EMBL" id="GHH96999.1"/>
    </source>
</evidence>
<reference evidence="3 4" key="1">
    <citation type="journal article" date="2022" name="Int. J. Syst. Evol. Microbiol.">
        <title>Neobacillus kokaensis sp. nov., isolated from soil.</title>
        <authorList>
            <person name="Yuki K."/>
            <person name="Matsubara H."/>
            <person name="Yamaguchi S."/>
        </authorList>
    </citation>
    <scope>NUCLEOTIDE SEQUENCE [LARGE SCALE GENOMIC DNA]</scope>
    <source>
        <strain evidence="3 4">LOB 377</strain>
    </source>
</reference>